<dbReference type="OrthoDB" id="436496at2759"/>
<dbReference type="CDD" id="cd01040">
    <property type="entry name" value="Mb-like"/>
    <property type="match status" value="1"/>
</dbReference>
<keyword evidence="1 6" id="KW-0813">Transport</keyword>
<dbReference type="GO" id="GO:0019825">
    <property type="term" value="F:oxygen binding"/>
    <property type="evidence" value="ECO:0007669"/>
    <property type="project" value="InterPro"/>
</dbReference>
<sequence>MEFSSFMNESQTVLVQQSWPKLVSKSFWSSFYLNLFERSPSYQLFFNRFARVPREELQFNVHFLAHASRTGFAFNAAIDLLGNSLEFRRILEDLGAKHRQFHLTAEHFQIVKDVLMDCIENRLKNESNNTERTLTESWKLCISLVIGVIKDSAIGDIHSDASMTRKPN</sequence>
<keyword evidence="2 6" id="KW-0349">Heme</keyword>
<accession>A0A8B8FN66</accession>
<dbReference type="Pfam" id="PF00042">
    <property type="entry name" value="Globin"/>
    <property type="match status" value="1"/>
</dbReference>
<dbReference type="PANTHER" id="PTHR47217">
    <property type="entry name" value="GLOBIN-LIKE PROTEIN"/>
    <property type="match status" value="1"/>
</dbReference>
<evidence type="ECO:0000256" key="5">
    <source>
        <dbReference type="ARBA" id="ARBA00023004"/>
    </source>
</evidence>
<evidence type="ECO:0000313" key="10">
    <source>
        <dbReference type="RefSeq" id="XP_025412379.1"/>
    </source>
</evidence>
<dbReference type="PANTHER" id="PTHR47217:SF1">
    <property type="entry name" value="GLOBIN-LIKE PROTEIN"/>
    <property type="match status" value="1"/>
</dbReference>
<evidence type="ECO:0000256" key="3">
    <source>
        <dbReference type="ARBA" id="ARBA00022621"/>
    </source>
</evidence>
<evidence type="ECO:0000256" key="1">
    <source>
        <dbReference type="ARBA" id="ARBA00022448"/>
    </source>
</evidence>
<keyword evidence="8" id="KW-1185">Reference proteome</keyword>
<dbReference type="GO" id="GO:0046872">
    <property type="term" value="F:metal ion binding"/>
    <property type="evidence" value="ECO:0007669"/>
    <property type="project" value="UniProtKB-KW"/>
</dbReference>
<reference evidence="9 10" key="1">
    <citation type="submission" date="2025-04" db="UniProtKB">
        <authorList>
            <consortium name="RefSeq"/>
        </authorList>
    </citation>
    <scope>IDENTIFICATION</scope>
    <source>
        <tissue evidence="9 10">Whole body</tissue>
    </source>
</reference>
<evidence type="ECO:0000313" key="9">
    <source>
        <dbReference type="RefSeq" id="XP_025412378.1"/>
    </source>
</evidence>
<keyword evidence="3 6" id="KW-0561">Oxygen transport</keyword>
<dbReference type="Gene3D" id="1.10.490.10">
    <property type="entry name" value="Globins"/>
    <property type="match status" value="1"/>
</dbReference>
<comment type="similarity">
    <text evidence="6">Belongs to the globin family.</text>
</comment>
<keyword evidence="5" id="KW-0408">Iron</keyword>
<dbReference type="InterPro" id="IPR000971">
    <property type="entry name" value="Globin"/>
</dbReference>
<dbReference type="GO" id="GO:0005344">
    <property type="term" value="F:oxygen carrier activity"/>
    <property type="evidence" value="ECO:0007669"/>
    <property type="project" value="UniProtKB-KW"/>
</dbReference>
<dbReference type="RefSeq" id="XP_025412379.1">
    <property type="nucleotide sequence ID" value="XM_025556594.1"/>
</dbReference>
<dbReference type="PROSITE" id="PS01033">
    <property type="entry name" value="GLOBIN"/>
    <property type="match status" value="1"/>
</dbReference>
<evidence type="ECO:0000259" key="7">
    <source>
        <dbReference type="PROSITE" id="PS01033"/>
    </source>
</evidence>
<feature type="domain" description="Globin" evidence="7">
    <location>
        <begin position="6"/>
        <end position="154"/>
    </location>
</feature>
<dbReference type="InterPro" id="IPR009050">
    <property type="entry name" value="Globin-like_sf"/>
</dbReference>
<proteinExistence type="inferred from homology"/>
<evidence type="ECO:0000256" key="4">
    <source>
        <dbReference type="ARBA" id="ARBA00022723"/>
    </source>
</evidence>
<evidence type="ECO:0000256" key="2">
    <source>
        <dbReference type="ARBA" id="ARBA00022617"/>
    </source>
</evidence>
<dbReference type="RefSeq" id="XP_025412378.1">
    <property type="nucleotide sequence ID" value="XM_025556593.1"/>
</dbReference>
<evidence type="ECO:0000256" key="6">
    <source>
        <dbReference type="RuleBase" id="RU000356"/>
    </source>
</evidence>
<gene>
    <name evidence="9 10" type="primary">LOC112684877</name>
</gene>
<dbReference type="SUPFAM" id="SSF46458">
    <property type="entry name" value="Globin-like"/>
    <property type="match status" value="1"/>
</dbReference>
<evidence type="ECO:0000313" key="8">
    <source>
        <dbReference type="Proteomes" id="UP000694846"/>
    </source>
</evidence>
<dbReference type="InterPro" id="IPR012292">
    <property type="entry name" value="Globin/Proto"/>
</dbReference>
<protein>
    <submittedName>
        <fullName evidence="9 10">Uncharacterized protein LOC112684877</fullName>
    </submittedName>
</protein>
<dbReference type="Proteomes" id="UP000694846">
    <property type="component" value="Unplaced"/>
</dbReference>
<keyword evidence="4" id="KW-0479">Metal-binding</keyword>
<dbReference type="InterPro" id="IPR044399">
    <property type="entry name" value="Mb-like_M"/>
</dbReference>
<name>A0A8B8FN66_9HEMI</name>
<organism evidence="8 10">
    <name type="scientific">Sipha flava</name>
    <name type="common">yellow sugarcane aphid</name>
    <dbReference type="NCBI Taxonomy" id="143950"/>
    <lineage>
        <taxon>Eukaryota</taxon>
        <taxon>Metazoa</taxon>
        <taxon>Ecdysozoa</taxon>
        <taxon>Arthropoda</taxon>
        <taxon>Hexapoda</taxon>
        <taxon>Insecta</taxon>
        <taxon>Pterygota</taxon>
        <taxon>Neoptera</taxon>
        <taxon>Paraneoptera</taxon>
        <taxon>Hemiptera</taxon>
        <taxon>Sternorrhyncha</taxon>
        <taxon>Aphidomorpha</taxon>
        <taxon>Aphidoidea</taxon>
        <taxon>Aphididae</taxon>
        <taxon>Sipha</taxon>
    </lineage>
</organism>
<dbReference type="GO" id="GO:0020037">
    <property type="term" value="F:heme binding"/>
    <property type="evidence" value="ECO:0007669"/>
    <property type="project" value="InterPro"/>
</dbReference>
<dbReference type="GeneID" id="112684877"/>
<dbReference type="AlphaFoldDB" id="A0A8B8FN66"/>